<proteinExistence type="inferred from homology"/>
<dbReference type="EMBL" id="LCJD01000004">
    <property type="protein sequence ID" value="KKT70036.1"/>
    <property type="molecule type" value="Genomic_DNA"/>
</dbReference>
<dbReference type="NCBIfam" id="TIGR00544">
    <property type="entry name" value="lgt"/>
    <property type="match status" value="1"/>
</dbReference>
<evidence type="ECO:0000256" key="6">
    <source>
        <dbReference type="ARBA" id="ARBA00023136"/>
    </source>
</evidence>
<dbReference type="GO" id="GO:0005886">
    <property type="term" value="C:plasma membrane"/>
    <property type="evidence" value="ECO:0007669"/>
    <property type="project" value="InterPro"/>
</dbReference>
<feature type="transmembrane region" description="Helical" evidence="7">
    <location>
        <begin position="35"/>
        <end position="55"/>
    </location>
</feature>
<keyword evidence="5 7" id="KW-1133">Transmembrane helix</keyword>
<keyword evidence="6 7" id="KW-0472">Membrane</keyword>
<dbReference type="GO" id="GO:0042158">
    <property type="term" value="P:lipoprotein biosynthetic process"/>
    <property type="evidence" value="ECO:0007669"/>
    <property type="project" value="InterPro"/>
</dbReference>
<evidence type="ECO:0000313" key="8">
    <source>
        <dbReference type="EMBL" id="KKT70036.1"/>
    </source>
</evidence>
<evidence type="ECO:0000256" key="3">
    <source>
        <dbReference type="ARBA" id="ARBA00022679"/>
    </source>
</evidence>
<protein>
    <submittedName>
        <fullName evidence="8">Prolipoprotein diacylglyceryl transferase</fullName>
    </submittedName>
</protein>
<keyword evidence="4 7" id="KW-0812">Transmembrane</keyword>
<dbReference type="Proteomes" id="UP000034783">
    <property type="component" value="Unassembled WGS sequence"/>
</dbReference>
<evidence type="ECO:0000256" key="5">
    <source>
        <dbReference type="ARBA" id="ARBA00022989"/>
    </source>
</evidence>
<gene>
    <name evidence="8" type="ORF">UW65_C0004G0004</name>
</gene>
<evidence type="ECO:0000256" key="7">
    <source>
        <dbReference type="SAM" id="Phobius"/>
    </source>
</evidence>
<accession>A0A0G1JEH9</accession>
<feature type="transmembrane region" description="Helical" evidence="7">
    <location>
        <begin position="185"/>
        <end position="202"/>
    </location>
</feature>
<feature type="transmembrane region" description="Helical" evidence="7">
    <location>
        <begin position="153"/>
        <end position="173"/>
    </location>
</feature>
<evidence type="ECO:0000256" key="4">
    <source>
        <dbReference type="ARBA" id="ARBA00022692"/>
    </source>
</evidence>
<dbReference type="AlphaFoldDB" id="A0A0G1JEH9"/>
<evidence type="ECO:0000256" key="2">
    <source>
        <dbReference type="ARBA" id="ARBA00022475"/>
    </source>
</evidence>
<dbReference type="PANTHER" id="PTHR30589">
    <property type="entry name" value="PROLIPOPROTEIN DIACYLGLYCERYL TRANSFERASE"/>
    <property type="match status" value="1"/>
</dbReference>
<name>A0A0G1JEH9_UNCKA</name>
<dbReference type="PANTHER" id="PTHR30589:SF0">
    <property type="entry name" value="PHOSPHATIDYLGLYCEROL--PROLIPOPROTEIN DIACYLGLYCERYL TRANSFERASE"/>
    <property type="match status" value="1"/>
</dbReference>
<keyword evidence="3 8" id="KW-0808">Transferase</keyword>
<sequence length="238" mass="26683">MYGFILLVGVLSALTIGERLCRRGGLVVTDFWRMAFYAGLFGLAGARLYHVFDYWAFFYAQPVRVLAVWEGGLGIWGAVAGAALGGFVAGGRSFVRYADVFAVCAPLAQAIGRWGNFFNKEVFGLPTSLPWGIYIPEALRPEGFKYYAHFHPLFLYESVLSTGLFVLLYKKYVSLHNKSDKPRDGIFVFTYLAGYSLIRLPLEFLRIAPWSFMGLPVAVWVGVICLFASVLFLRRQVI</sequence>
<dbReference type="PROSITE" id="PS01311">
    <property type="entry name" value="LGT"/>
    <property type="match status" value="1"/>
</dbReference>
<keyword evidence="8" id="KW-0449">Lipoprotein</keyword>
<comment type="similarity">
    <text evidence="1">Belongs to the Lgt family.</text>
</comment>
<feature type="transmembrane region" description="Helical" evidence="7">
    <location>
        <begin position="67"/>
        <end position="89"/>
    </location>
</feature>
<evidence type="ECO:0000313" key="9">
    <source>
        <dbReference type="Proteomes" id="UP000034783"/>
    </source>
</evidence>
<evidence type="ECO:0000256" key="1">
    <source>
        <dbReference type="ARBA" id="ARBA00007150"/>
    </source>
</evidence>
<keyword evidence="2" id="KW-1003">Cell membrane</keyword>
<organism evidence="8 9">
    <name type="scientific">candidate division WWE3 bacterium GW2011_GWB1_44_4</name>
    <dbReference type="NCBI Taxonomy" id="1619116"/>
    <lineage>
        <taxon>Bacteria</taxon>
        <taxon>Katanobacteria</taxon>
    </lineage>
</organism>
<comment type="caution">
    <text evidence="8">The sequence shown here is derived from an EMBL/GenBank/DDBJ whole genome shotgun (WGS) entry which is preliminary data.</text>
</comment>
<dbReference type="InterPro" id="IPR001640">
    <property type="entry name" value="Lgt"/>
</dbReference>
<dbReference type="GO" id="GO:0008961">
    <property type="term" value="F:phosphatidylglycerol-prolipoprotein diacylglyceryl transferase activity"/>
    <property type="evidence" value="ECO:0007669"/>
    <property type="project" value="InterPro"/>
</dbReference>
<dbReference type="PATRIC" id="fig|1619116.3.peg.68"/>
<dbReference type="Pfam" id="PF01790">
    <property type="entry name" value="LGT"/>
    <property type="match status" value="1"/>
</dbReference>
<reference evidence="8 9" key="1">
    <citation type="journal article" date="2015" name="Nature">
        <title>rRNA introns, odd ribosomes, and small enigmatic genomes across a large radiation of phyla.</title>
        <authorList>
            <person name="Brown C.T."/>
            <person name="Hug L.A."/>
            <person name="Thomas B.C."/>
            <person name="Sharon I."/>
            <person name="Castelle C.J."/>
            <person name="Singh A."/>
            <person name="Wilkins M.J."/>
            <person name="Williams K.H."/>
            <person name="Banfield J.F."/>
        </authorList>
    </citation>
    <scope>NUCLEOTIDE SEQUENCE [LARGE SCALE GENOMIC DNA]</scope>
</reference>
<feature type="transmembrane region" description="Helical" evidence="7">
    <location>
        <begin position="208"/>
        <end position="233"/>
    </location>
</feature>